<gene>
    <name evidence="2" type="ORF">EDD77_109105</name>
</gene>
<dbReference type="PROSITE" id="PS51257">
    <property type="entry name" value="PROKAR_LIPOPROTEIN"/>
    <property type="match status" value="1"/>
</dbReference>
<dbReference type="RefSeq" id="WP_132587352.1">
    <property type="nucleotide sequence ID" value="NZ_CABKVM010000015.1"/>
</dbReference>
<dbReference type="Proteomes" id="UP000295184">
    <property type="component" value="Unassembled WGS sequence"/>
</dbReference>
<sequence>MMNRRPIALGLTATLALAAFSACSAPGNTPVAVSDPVSTAASTTADPVDQLVNHYDYSYLDATQELFDLSANTDPSDQFLPAPREGNFLSEQELANLAAAIFEKDTGLDFSQQQFELVFHRQTWFDVTNNLVDVTVYLPGCDETQEPKTLTDYAHGNPALTVSAQLDAATGRLLSYSGSFTPQQPVTDDTREAVYLERAKALCTAAGLGELSDCRYSAADSLTQSLWATLENGDRVVFHLDHPRLTFENVTAMGGQGRVDALLKNEIVDDGGMSQ</sequence>
<accession>A0A4R1QYJ7</accession>
<dbReference type="EMBL" id="SLUM01000009">
    <property type="protein sequence ID" value="TCL57830.1"/>
    <property type="molecule type" value="Genomic_DNA"/>
</dbReference>
<dbReference type="GeneID" id="97382590"/>
<protein>
    <submittedName>
        <fullName evidence="2">Uncharacterized protein</fullName>
    </submittedName>
</protein>
<reference evidence="2 3" key="1">
    <citation type="submission" date="2019-03" db="EMBL/GenBank/DDBJ databases">
        <title>Genomic Encyclopedia of Type Strains, Phase IV (KMG-IV): sequencing the most valuable type-strain genomes for metagenomic binning, comparative biology and taxonomic classification.</title>
        <authorList>
            <person name="Goeker M."/>
        </authorList>
    </citation>
    <scope>NUCLEOTIDE SEQUENCE [LARGE SCALE GENOMIC DNA]</scope>
    <source>
        <strain evidence="2 3">DSM 100451</strain>
    </source>
</reference>
<evidence type="ECO:0000256" key="1">
    <source>
        <dbReference type="SAM" id="SignalP"/>
    </source>
</evidence>
<organism evidence="2 3">
    <name type="scientific">Allofournierella massiliensis</name>
    <dbReference type="NCBI Taxonomy" id="1650663"/>
    <lineage>
        <taxon>Bacteria</taxon>
        <taxon>Bacillati</taxon>
        <taxon>Bacillota</taxon>
        <taxon>Clostridia</taxon>
        <taxon>Eubacteriales</taxon>
        <taxon>Oscillospiraceae</taxon>
        <taxon>Allofournierella</taxon>
    </lineage>
</organism>
<evidence type="ECO:0000313" key="3">
    <source>
        <dbReference type="Proteomes" id="UP000295184"/>
    </source>
</evidence>
<dbReference type="STRING" id="1650663.GCA_001486665_01175"/>
<feature type="chain" id="PRO_5038444107" evidence="1">
    <location>
        <begin position="25"/>
        <end position="275"/>
    </location>
</feature>
<proteinExistence type="predicted"/>
<evidence type="ECO:0000313" key="2">
    <source>
        <dbReference type="EMBL" id="TCL57830.1"/>
    </source>
</evidence>
<name>A0A4R1QYJ7_9FIRM</name>
<dbReference type="AlphaFoldDB" id="A0A4R1QYJ7"/>
<feature type="signal peptide" evidence="1">
    <location>
        <begin position="1"/>
        <end position="24"/>
    </location>
</feature>
<comment type="caution">
    <text evidence="2">The sequence shown here is derived from an EMBL/GenBank/DDBJ whole genome shotgun (WGS) entry which is preliminary data.</text>
</comment>
<keyword evidence="1" id="KW-0732">Signal</keyword>